<gene>
    <name evidence="1" type="primary">gp_72823</name>
</gene>
<name>A0AA48WX43_9CAUD</name>
<evidence type="ECO:0000313" key="1">
    <source>
        <dbReference type="EMBL" id="QWM90793.2"/>
    </source>
</evidence>
<organism evidence="1 2">
    <name type="scientific">uncultured phage cr105_1</name>
    <dbReference type="NCBI Taxonomy" id="2986415"/>
    <lineage>
        <taxon>Viruses</taxon>
        <taxon>Duplodnaviria</taxon>
        <taxon>Heunggongvirae</taxon>
        <taxon>Uroviricota</taxon>
        <taxon>Caudoviricetes</taxon>
        <taxon>Crassvirales</taxon>
        <taxon>Suoliviridae</taxon>
        <taxon>Loutivirinae</taxon>
        <taxon>Buchavirus</taxon>
        <taxon>Buchavirus intestinalis</taxon>
    </lineage>
</organism>
<evidence type="ECO:0000313" key="2">
    <source>
        <dbReference type="Proteomes" id="UP000827483"/>
    </source>
</evidence>
<proteinExistence type="predicted"/>
<dbReference type="EMBL" id="MZ130493">
    <property type="protein sequence ID" value="QWM90793.2"/>
    <property type="molecule type" value="Genomic_DNA"/>
</dbReference>
<protein>
    <submittedName>
        <fullName evidence="1">Uncharacterized protein</fullName>
    </submittedName>
</protein>
<reference evidence="1 2" key="1">
    <citation type="submission" date="2021-04" db="EMBL/GenBank/DDBJ databases">
        <authorList>
            <person name="Shkoporov A.N."/>
            <person name="Stockdale S.R."/>
            <person name="Guerin E."/>
            <person name="Ross R.P."/>
            <person name="Hill C."/>
        </authorList>
    </citation>
    <scope>NUCLEOTIDE SEQUENCE [LARGE SCALE GENOMIC DNA]</scope>
    <source>
        <strain evidence="2">cr105_1</strain>
    </source>
</reference>
<accession>A0AA48WX43</accession>
<dbReference type="Proteomes" id="UP000827483">
    <property type="component" value="Segment"/>
</dbReference>
<sequence>MEYVNCENMCTCDELKQFLYIALDYHGNIVVISDYAKYPNAFVDSKDNQITFDAPDVKDFIKPETELIFQNGIYEIIR</sequence>
<keyword evidence="2" id="KW-1185">Reference proteome</keyword>